<dbReference type="Gene3D" id="3.40.50.10900">
    <property type="entry name" value="PAC-like subunit"/>
    <property type="match status" value="1"/>
</dbReference>
<feature type="non-terminal residue" evidence="1">
    <location>
        <position position="162"/>
    </location>
</feature>
<gene>
    <name evidence="1" type="ORF">S03H2_25305</name>
</gene>
<evidence type="ECO:0000313" key="1">
    <source>
        <dbReference type="EMBL" id="GAH31996.1"/>
    </source>
</evidence>
<dbReference type="PANTHER" id="PTHR35610">
    <property type="entry name" value="3-ISOPROPYLMALATE DEHYDRATASE-RELATED"/>
    <property type="match status" value="1"/>
</dbReference>
<dbReference type="InterPro" id="IPR038389">
    <property type="entry name" value="PSMG2_sf"/>
</dbReference>
<dbReference type="Pfam" id="PF09754">
    <property type="entry name" value="PAC2"/>
    <property type="match status" value="1"/>
</dbReference>
<feature type="non-terminal residue" evidence="1">
    <location>
        <position position="1"/>
    </location>
</feature>
<accession>X1EFF2</accession>
<dbReference type="AlphaFoldDB" id="X1EFF2"/>
<dbReference type="InterPro" id="IPR019151">
    <property type="entry name" value="Proteasome_assmbl_chaperone_2"/>
</dbReference>
<dbReference type="EMBL" id="BARU01014288">
    <property type="protein sequence ID" value="GAH31996.1"/>
    <property type="molecule type" value="Genomic_DNA"/>
</dbReference>
<sequence length="162" mass="18330">ALMSCEVSIPYEELPEFIETLVDFYIKQGVSYIIPVGGLPVFQNHRGESKCLGVSADDSSLKFLEEKGVELLDEGIIYGSVVETMELCQAKGFKNCFSLMVECEPSVPSYQPTKEILKALGKLFGLEYNEEQYEEIISVIKKRIEESSRIIREETIDKTRES</sequence>
<dbReference type="SUPFAM" id="SSF159659">
    <property type="entry name" value="Cgl1923-like"/>
    <property type="match status" value="1"/>
</dbReference>
<protein>
    <submittedName>
        <fullName evidence="1">Uncharacterized protein</fullName>
    </submittedName>
</protein>
<name>X1EFF2_9ZZZZ</name>
<reference evidence="1" key="1">
    <citation type="journal article" date="2014" name="Front. Microbiol.">
        <title>High frequency of phylogenetically diverse reductive dehalogenase-homologous genes in deep subseafloor sedimentary metagenomes.</title>
        <authorList>
            <person name="Kawai M."/>
            <person name="Futagami T."/>
            <person name="Toyoda A."/>
            <person name="Takaki Y."/>
            <person name="Nishi S."/>
            <person name="Hori S."/>
            <person name="Arai W."/>
            <person name="Tsubouchi T."/>
            <person name="Morono Y."/>
            <person name="Uchiyama I."/>
            <person name="Ito T."/>
            <person name="Fujiyama A."/>
            <person name="Inagaki F."/>
            <person name="Takami H."/>
        </authorList>
    </citation>
    <scope>NUCLEOTIDE SEQUENCE</scope>
    <source>
        <strain evidence="1">Expedition CK06-06</strain>
    </source>
</reference>
<proteinExistence type="predicted"/>
<comment type="caution">
    <text evidence="1">The sequence shown here is derived from an EMBL/GenBank/DDBJ whole genome shotgun (WGS) entry which is preliminary data.</text>
</comment>
<organism evidence="1">
    <name type="scientific">marine sediment metagenome</name>
    <dbReference type="NCBI Taxonomy" id="412755"/>
    <lineage>
        <taxon>unclassified sequences</taxon>
        <taxon>metagenomes</taxon>
        <taxon>ecological metagenomes</taxon>
    </lineage>
</organism>